<sequence>MKTLVRTEFDPFLRPAYLANGLVGLRVGQIPLIAGSALVNGYIGKDCSGESDTVSAAPYPVGADIAINGRYLSERTAAANFIAQAYDLNCGELRSTFEYAFESVVATVKVLTFCNRTMPTIVQQQVRVSVNEPCKLVLQAQLDPRGLPGKLLDWLRPAKRVDGLLQWESPGGYSRIGAGYHATCHCDGEYLDAIRNNFGHERDLQLTRFVIDGEPGREYSMQQIGVLVPSLMHNEPHLQAMRQLQMAKWFEFEKLRQRNASAWSELWKSRIRLVGAEEKYQDLLDSSFFYMHSSVNQATPSSVAPFGLSQDGYSGHVFWDAETFMFPGVLLTAPSAAKAMMEYRVRCAPQARMNAKLNGYEGLQFPWQSSNDGYEVTSYYTEGNAELHINVDIAFAMIQYVNATGDDVFFKEHAWPIVKGVADWVVSRADETDRGYEIQHVVGIDESCVNVNNNCTLNCVSKIVLQQAGEWARKLELVPTEKWAEVAEKLFVPIDSEEKWIMPHEGYVYDPQKKAAHGNFHEGIYSIEAMMLDFPFGYHHSPEVDEATKRHYMKYLHTYMGMPMAAANAVVWAAREGEPELAKEFLDTGYLSRHFEPFNMIGETAKFREGSPNENFVTAQGGILSAVILGLCGLDIVEGSPEGWAKHPIRLPGDWEAIEIDRLYARGRPFRVVARNGAEKAEISFID</sequence>
<dbReference type="AlphaFoldDB" id="A0A7X1E705"/>
<feature type="domain" description="Glycoside hydrolase family 65 central catalytic" evidence="1">
    <location>
        <begin position="289"/>
        <end position="515"/>
    </location>
</feature>
<dbReference type="GO" id="GO:0004553">
    <property type="term" value="F:hydrolase activity, hydrolyzing O-glycosyl compounds"/>
    <property type="evidence" value="ECO:0007669"/>
    <property type="project" value="TreeGrafter"/>
</dbReference>
<dbReference type="Proteomes" id="UP000525652">
    <property type="component" value="Unassembled WGS sequence"/>
</dbReference>
<dbReference type="InterPro" id="IPR037018">
    <property type="entry name" value="GH65_N"/>
</dbReference>
<keyword evidence="3" id="KW-1185">Reference proteome</keyword>
<dbReference type="RefSeq" id="WP_185693824.1">
    <property type="nucleotide sequence ID" value="NZ_JACHVA010000123.1"/>
</dbReference>
<keyword evidence="2" id="KW-0378">Hydrolase</keyword>
<organism evidence="2 3">
    <name type="scientific">Puniceicoccus vermicola</name>
    <dbReference type="NCBI Taxonomy" id="388746"/>
    <lineage>
        <taxon>Bacteria</taxon>
        <taxon>Pseudomonadati</taxon>
        <taxon>Verrucomicrobiota</taxon>
        <taxon>Opitutia</taxon>
        <taxon>Puniceicoccales</taxon>
        <taxon>Puniceicoccaceae</taxon>
        <taxon>Puniceicoccus</taxon>
    </lineage>
</organism>
<dbReference type="GO" id="GO:0005975">
    <property type="term" value="P:carbohydrate metabolic process"/>
    <property type="evidence" value="ECO:0007669"/>
    <property type="project" value="InterPro"/>
</dbReference>
<dbReference type="Gene3D" id="1.50.10.10">
    <property type="match status" value="1"/>
</dbReference>
<dbReference type="InterPro" id="IPR008928">
    <property type="entry name" value="6-hairpin_glycosidase_sf"/>
</dbReference>
<dbReference type="InterPro" id="IPR012341">
    <property type="entry name" value="6hp_glycosidase-like_sf"/>
</dbReference>
<dbReference type="EMBL" id="JACHVA010000123">
    <property type="protein sequence ID" value="MBC2603187.1"/>
    <property type="molecule type" value="Genomic_DNA"/>
</dbReference>
<dbReference type="InterPro" id="IPR005195">
    <property type="entry name" value="Glyco_hydro_65_M"/>
</dbReference>
<dbReference type="Pfam" id="PF03632">
    <property type="entry name" value="Glyco_hydro_65m"/>
    <property type="match status" value="1"/>
</dbReference>
<gene>
    <name evidence="2" type="ORF">H5P30_15500</name>
</gene>
<name>A0A7X1E705_9BACT</name>
<accession>A0A7X1E705</accession>
<dbReference type="SUPFAM" id="SSF48208">
    <property type="entry name" value="Six-hairpin glycosidases"/>
    <property type="match status" value="1"/>
</dbReference>
<dbReference type="Gene3D" id="2.70.98.40">
    <property type="entry name" value="Glycoside hydrolase, family 65, N-terminal domain"/>
    <property type="match status" value="1"/>
</dbReference>
<evidence type="ECO:0000259" key="1">
    <source>
        <dbReference type="Pfam" id="PF03632"/>
    </source>
</evidence>
<dbReference type="PANTHER" id="PTHR11051:SF8">
    <property type="entry name" value="PROTEIN-GLUCOSYLGALACTOSYLHYDROXYLYSINE GLUCOSIDASE"/>
    <property type="match status" value="1"/>
</dbReference>
<evidence type="ECO:0000313" key="3">
    <source>
        <dbReference type="Proteomes" id="UP000525652"/>
    </source>
</evidence>
<reference evidence="2 3" key="1">
    <citation type="submission" date="2020-07" db="EMBL/GenBank/DDBJ databases">
        <authorList>
            <person name="Feng X."/>
        </authorList>
    </citation>
    <scope>NUCLEOTIDE SEQUENCE [LARGE SCALE GENOMIC DNA]</scope>
    <source>
        <strain evidence="2 3">JCM14086</strain>
    </source>
</reference>
<protein>
    <submittedName>
        <fullName evidence="2">Glycoside hydrolase family 65 protein</fullName>
    </submittedName>
</protein>
<proteinExistence type="predicted"/>
<comment type="caution">
    <text evidence="2">The sequence shown here is derived from an EMBL/GenBank/DDBJ whole genome shotgun (WGS) entry which is preliminary data.</text>
</comment>
<evidence type="ECO:0000313" key="2">
    <source>
        <dbReference type="EMBL" id="MBC2603187.1"/>
    </source>
</evidence>
<dbReference type="PANTHER" id="PTHR11051">
    <property type="entry name" value="GLYCOSYL HYDROLASE-RELATED"/>
    <property type="match status" value="1"/>
</dbReference>